<proteinExistence type="predicted"/>
<evidence type="ECO:0000259" key="1">
    <source>
        <dbReference type="SMART" id="SM00471"/>
    </source>
</evidence>
<dbReference type="InterPro" id="IPR003607">
    <property type="entry name" value="HD/PDEase_dom"/>
</dbReference>
<organism evidence="2 3">
    <name type="scientific">Chryseobacterium indoltheticum</name>
    <dbReference type="NCBI Taxonomy" id="254"/>
    <lineage>
        <taxon>Bacteria</taxon>
        <taxon>Pseudomonadati</taxon>
        <taxon>Bacteroidota</taxon>
        <taxon>Flavobacteriia</taxon>
        <taxon>Flavobacteriales</taxon>
        <taxon>Weeksellaceae</taxon>
        <taxon>Chryseobacterium group</taxon>
        <taxon>Chryseobacterium</taxon>
    </lineage>
</organism>
<feature type="domain" description="HD/PDEase" evidence="1">
    <location>
        <begin position="24"/>
        <end position="138"/>
    </location>
</feature>
<dbReference type="SMART" id="SM00471">
    <property type="entry name" value="HDc"/>
    <property type="match status" value="1"/>
</dbReference>
<dbReference type="Pfam" id="PF01966">
    <property type="entry name" value="HD"/>
    <property type="match status" value="1"/>
</dbReference>
<gene>
    <name evidence="2" type="ORF">EG340_03225</name>
</gene>
<dbReference type="CDD" id="cd00077">
    <property type="entry name" value="HDc"/>
    <property type="match status" value="1"/>
</dbReference>
<dbReference type="EMBL" id="CP033928">
    <property type="protein sequence ID" value="AZA60110.1"/>
    <property type="molecule type" value="Genomic_DNA"/>
</dbReference>
<dbReference type="Gene3D" id="1.10.3210.10">
    <property type="entry name" value="Hypothetical protein af1432"/>
    <property type="match status" value="1"/>
</dbReference>
<accession>A0A3G6MWB4</accession>
<dbReference type="RefSeq" id="WP_123885195.1">
    <property type="nucleotide sequence ID" value="NZ_CP033928.1"/>
</dbReference>
<evidence type="ECO:0000313" key="3">
    <source>
        <dbReference type="Proteomes" id="UP000269076"/>
    </source>
</evidence>
<evidence type="ECO:0000313" key="2">
    <source>
        <dbReference type="EMBL" id="AZA60110.1"/>
    </source>
</evidence>
<sequence>MNNLVEAVSSYVILFLSENLSNELVFHNINHTYEVVAAAREIGYQCYLSDNEMLALEVAAWFHDCGYANTYLGHENESKKIAEVFLGNYGCEKDFIDTVLNCIESTKYPPKPSSLIEKVLCDADLYHLTRANYTKYEKALRREFEIFLKLIYTDEEWLKKNCWFLSEHTYYTDFGQKVLSKFKETNIQMHCPK</sequence>
<protein>
    <submittedName>
        <fullName evidence="2">HD domain-containing protein</fullName>
    </submittedName>
</protein>
<reference evidence="2 3" key="1">
    <citation type="submission" date="2018-11" db="EMBL/GenBank/DDBJ databases">
        <title>Proposal to divide the Flavobacteriaceae and reorganize its genera based on Amino Acid Identity values calculated from whole genome sequences.</title>
        <authorList>
            <person name="Nicholson A.C."/>
            <person name="Gulvik C.A."/>
            <person name="Whitney A.M."/>
            <person name="Humrighouse B.W."/>
            <person name="Bell M."/>
            <person name="Holmes B."/>
            <person name="Steigerwalt A."/>
            <person name="Villarma A."/>
            <person name="Sheth M."/>
            <person name="Batra D."/>
            <person name="Pryor J."/>
            <person name="Bernardet J.-F."/>
            <person name="Hugo C."/>
            <person name="Kampfer P."/>
            <person name="Newman J."/>
            <person name="Mcquiston J.R."/>
        </authorList>
    </citation>
    <scope>NUCLEOTIDE SEQUENCE [LARGE SCALE GENOMIC DNA]</scope>
    <source>
        <strain evidence="2 3">G0211</strain>
    </source>
</reference>
<dbReference type="SUPFAM" id="SSF109604">
    <property type="entry name" value="HD-domain/PDEase-like"/>
    <property type="match status" value="1"/>
</dbReference>
<dbReference type="AlphaFoldDB" id="A0A3G6MWB4"/>
<name>A0A3G6MWB4_9FLAO</name>
<dbReference type="InterPro" id="IPR006674">
    <property type="entry name" value="HD_domain"/>
</dbReference>
<dbReference type="Proteomes" id="UP000269076">
    <property type="component" value="Chromosome"/>
</dbReference>